<organism evidence="5 6">
    <name type="scientific">Spirosoma fluviale</name>
    <dbReference type="NCBI Taxonomy" id="1597977"/>
    <lineage>
        <taxon>Bacteria</taxon>
        <taxon>Pseudomonadati</taxon>
        <taxon>Bacteroidota</taxon>
        <taxon>Cytophagia</taxon>
        <taxon>Cytophagales</taxon>
        <taxon>Cytophagaceae</taxon>
        <taxon>Spirosoma</taxon>
    </lineage>
</organism>
<evidence type="ECO:0000256" key="2">
    <source>
        <dbReference type="SAM" id="Phobius"/>
    </source>
</evidence>
<dbReference type="EMBL" id="OCNH01000008">
    <property type="protein sequence ID" value="SOD98431.1"/>
    <property type="molecule type" value="Genomic_DNA"/>
</dbReference>
<feature type="repeat" description="TPR" evidence="1">
    <location>
        <begin position="149"/>
        <end position="182"/>
    </location>
</feature>
<keyword evidence="6" id="KW-1185">Reference proteome</keyword>
<evidence type="ECO:0000259" key="4">
    <source>
        <dbReference type="Pfam" id="PF12770"/>
    </source>
</evidence>
<feature type="chain" id="PRO_5012718864" evidence="3">
    <location>
        <begin position="19"/>
        <end position="929"/>
    </location>
</feature>
<dbReference type="SUPFAM" id="SSF48452">
    <property type="entry name" value="TPR-like"/>
    <property type="match status" value="2"/>
</dbReference>
<accession>A0A286GSA1</accession>
<feature type="transmembrane region" description="Helical" evidence="2">
    <location>
        <begin position="891"/>
        <end position="912"/>
    </location>
</feature>
<name>A0A286GSA1_9BACT</name>
<keyword evidence="2" id="KW-0812">Transmembrane</keyword>
<dbReference type="Pfam" id="PF12770">
    <property type="entry name" value="CHAT"/>
    <property type="match status" value="1"/>
</dbReference>
<keyword evidence="1" id="KW-0802">TPR repeat</keyword>
<dbReference type="PANTHER" id="PTHR10098">
    <property type="entry name" value="RAPSYN-RELATED"/>
    <property type="match status" value="1"/>
</dbReference>
<feature type="repeat" description="TPR" evidence="1">
    <location>
        <begin position="108"/>
        <end position="141"/>
    </location>
</feature>
<dbReference type="PROSITE" id="PS50005">
    <property type="entry name" value="TPR"/>
    <property type="match status" value="2"/>
</dbReference>
<evidence type="ECO:0000313" key="5">
    <source>
        <dbReference type="EMBL" id="SOD98431.1"/>
    </source>
</evidence>
<proteinExistence type="predicted"/>
<dbReference type="AlphaFoldDB" id="A0A286GSA1"/>
<dbReference type="InterPro" id="IPR019734">
    <property type="entry name" value="TPR_rpt"/>
</dbReference>
<reference evidence="6" key="1">
    <citation type="submission" date="2017-09" db="EMBL/GenBank/DDBJ databases">
        <authorList>
            <person name="Varghese N."/>
            <person name="Submissions S."/>
        </authorList>
    </citation>
    <scope>NUCLEOTIDE SEQUENCE [LARGE SCALE GENOMIC DNA]</scope>
    <source>
        <strain evidence="6">DSM 29961</strain>
    </source>
</reference>
<evidence type="ECO:0000256" key="1">
    <source>
        <dbReference type="PROSITE-ProRule" id="PRU00339"/>
    </source>
</evidence>
<dbReference type="InterPro" id="IPR024983">
    <property type="entry name" value="CHAT_dom"/>
</dbReference>
<keyword evidence="3" id="KW-0732">Signal</keyword>
<dbReference type="PANTHER" id="PTHR10098:SF108">
    <property type="entry name" value="TETRATRICOPEPTIDE REPEAT PROTEIN 28"/>
    <property type="match status" value="1"/>
</dbReference>
<keyword evidence="2" id="KW-0472">Membrane</keyword>
<dbReference type="OrthoDB" id="9771112at2"/>
<dbReference type="Pfam" id="PF13176">
    <property type="entry name" value="TPR_7"/>
    <property type="match status" value="1"/>
</dbReference>
<feature type="signal peptide" evidence="3">
    <location>
        <begin position="1"/>
        <end position="18"/>
    </location>
</feature>
<evidence type="ECO:0000256" key="3">
    <source>
        <dbReference type="SAM" id="SignalP"/>
    </source>
</evidence>
<keyword evidence="2" id="KW-1133">Transmembrane helix</keyword>
<feature type="domain" description="CHAT" evidence="4">
    <location>
        <begin position="615"/>
        <end position="882"/>
    </location>
</feature>
<gene>
    <name evidence="5" type="ORF">SAMN06269250_6081</name>
</gene>
<dbReference type="SMART" id="SM00028">
    <property type="entry name" value="TPR"/>
    <property type="match status" value="7"/>
</dbReference>
<dbReference type="Gene3D" id="1.25.40.10">
    <property type="entry name" value="Tetratricopeptide repeat domain"/>
    <property type="match status" value="2"/>
</dbReference>
<dbReference type="Pfam" id="PF13181">
    <property type="entry name" value="TPR_8"/>
    <property type="match status" value="2"/>
</dbReference>
<sequence>MWRTLVLGLVLLPALVRAQCPTMAQRYSRLVDLSGLPTPRQIISKSAELERQSRNCRTTNDSVYAKTLHILGRSYWYAGSLDTAIALTRRAIAVNQMKGPAVRRANLVHSYYNLGRIYGDKADYNRAIQAFTTAIAMARNYPEKWASGASAYDELSYIYYNIGDYEKAVNVAQEGIHLSQKAKDPKMTANTLVQQAQSLIVLDNLPAAIAALQKALRLAKQINEPGITANVYSLLADVANKQQLAGRAIQYYHKAIYLNKQANFRHGCFQSLTSLGLVYARKLRQYDKALASYKQALEYCDDTGGRLVLLNCIGKAQQDLTHYQEALGYYQDAFRLIDPLVDSVSFTSNPDSRSIKLSANKEYLLSLIRDKADTWLDYAKATGNDRKLLKAALDTYKVADQMIDFMRWEHTGQQSKLFWRQKTRSMYERAIETCFLLGDVEQAFRFMEKSRAVMLTDKLNELGARQQLTEVQIAQEQQLRQAVNNQQNTLASLPSDNGPAYNVARMALFAKQDSLTTFLKNLEASNPAYYQYKYENQTIALADLKQYLKKQSGSLVTYFVGDSALYLMAVTSDKAVLKKQPIKAYAKALHQFAELLANPAAMSRRDDVNRFLGLSNDLYRQLLAPFGLPNGRVLVSPDGFFVPFDALSRSPDKADFAVNDYAFSYVYSVGLLLKNGGKQIRGKGFQSTDFLGVAPVEFASGLNQVLLPRSDEALTPIAGRFTTSTLLTHGKATKASFLRKAANARIIHLFTHATADSSDREPSLYFADSTLQLSDLRDGVLPNAELVVLAACKTGIGANQRGEGVFSLARGFSALGVPSVLTTLWSVQNEATYQLTDLFYAYLDQGLPKDVALQRAKQDWLSTAEGEDQLPNYWAGLIIVGDSRPLVHLSYSPWVGILSLLVMIGLGGIWFWRQRERRVMAVFSTAHSA</sequence>
<dbReference type="RefSeq" id="WP_097131262.1">
    <property type="nucleotide sequence ID" value="NZ_OCNH01000008.1"/>
</dbReference>
<protein>
    <submittedName>
        <fullName evidence="5">Tetratricopeptide repeat-containing protein</fullName>
    </submittedName>
</protein>
<dbReference type="InterPro" id="IPR011990">
    <property type="entry name" value="TPR-like_helical_dom_sf"/>
</dbReference>
<dbReference type="Proteomes" id="UP000219452">
    <property type="component" value="Unassembled WGS sequence"/>
</dbReference>
<evidence type="ECO:0000313" key="6">
    <source>
        <dbReference type="Proteomes" id="UP000219452"/>
    </source>
</evidence>